<reference evidence="1" key="1">
    <citation type="submission" date="2020-05" db="EMBL/GenBank/DDBJ databases">
        <title>Large-scale comparative analyses of tick genomes elucidate their genetic diversity and vector capacities.</title>
        <authorList>
            <person name="Jia N."/>
            <person name="Wang J."/>
            <person name="Shi W."/>
            <person name="Du L."/>
            <person name="Sun Y."/>
            <person name="Zhan W."/>
            <person name="Jiang J."/>
            <person name="Wang Q."/>
            <person name="Zhang B."/>
            <person name="Ji P."/>
            <person name="Sakyi L.B."/>
            <person name="Cui X."/>
            <person name="Yuan T."/>
            <person name="Jiang B."/>
            <person name="Yang W."/>
            <person name="Lam T.T.-Y."/>
            <person name="Chang Q."/>
            <person name="Ding S."/>
            <person name="Wang X."/>
            <person name="Zhu J."/>
            <person name="Ruan X."/>
            <person name="Zhao L."/>
            <person name="Wei J."/>
            <person name="Que T."/>
            <person name="Du C."/>
            <person name="Cheng J."/>
            <person name="Dai P."/>
            <person name="Han X."/>
            <person name="Huang E."/>
            <person name="Gao Y."/>
            <person name="Liu J."/>
            <person name="Shao H."/>
            <person name="Ye R."/>
            <person name="Li L."/>
            <person name="Wei W."/>
            <person name="Wang X."/>
            <person name="Wang C."/>
            <person name="Yang T."/>
            <person name="Huo Q."/>
            <person name="Li W."/>
            <person name="Guo W."/>
            <person name="Chen H."/>
            <person name="Zhou L."/>
            <person name="Ni X."/>
            <person name="Tian J."/>
            <person name="Zhou Y."/>
            <person name="Sheng Y."/>
            <person name="Liu T."/>
            <person name="Pan Y."/>
            <person name="Xia L."/>
            <person name="Li J."/>
            <person name="Zhao F."/>
            <person name="Cao W."/>
        </authorList>
    </citation>
    <scope>NUCLEOTIDE SEQUENCE</scope>
    <source>
        <strain evidence="1">Hyas-2018</strain>
    </source>
</reference>
<proteinExistence type="predicted"/>
<organism evidence="1 2">
    <name type="scientific">Hyalomma asiaticum</name>
    <name type="common">Tick</name>
    <dbReference type="NCBI Taxonomy" id="266040"/>
    <lineage>
        <taxon>Eukaryota</taxon>
        <taxon>Metazoa</taxon>
        <taxon>Ecdysozoa</taxon>
        <taxon>Arthropoda</taxon>
        <taxon>Chelicerata</taxon>
        <taxon>Arachnida</taxon>
        <taxon>Acari</taxon>
        <taxon>Parasitiformes</taxon>
        <taxon>Ixodida</taxon>
        <taxon>Ixodoidea</taxon>
        <taxon>Ixodidae</taxon>
        <taxon>Hyalomminae</taxon>
        <taxon>Hyalomma</taxon>
    </lineage>
</organism>
<dbReference type="Proteomes" id="UP000821845">
    <property type="component" value="Chromosome 6"/>
</dbReference>
<gene>
    <name evidence="1" type="ORF">HPB50_013958</name>
</gene>
<accession>A0ACB7S1E2</accession>
<evidence type="ECO:0000313" key="1">
    <source>
        <dbReference type="EMBL" id="KAH6928295.1"/>
    </source>
</evidence>
<protein>
    <submittedName>
        <fullName evidence="1">Uncharacterized protein</fullName>
    </submittedName>
</protein>
<comment type="caution">
    <text evidence="1">The sequence shown here is derived from an EMBL/GenBank/DDBJ whole genome shotgun (WGS) entry which is preliminary data.</text>
</comment>
<name>A0ACB7S1E2_HYAAI</name>
<sequence length="127" mass="13634">MAVGSSRALAAGGKARCGRPGWRWGVDCRQLAQHRLAEPTERASARAFNSGPAISHAVITPLSAVAEHPSAASDRGRGRGKKTDSASFARGRAPRCRDSSRADTDVNVYTTAPRERRDGRGWAFYVI</sequence>
<dbReference type="EMBL" id="CM023486">
    <property type="protein sequence ID" value="KAH6928295.1"/>
    <property type="molecule type" value="Genomic_DNA"/>
</dbReference>
<evidence type="ECO:0000313" key="2">
    <source>
        <dbReference type="Proteomes" id="UP000821845"/>
    </source>
</evidence>
<keyword evidence="2" id="KW-1185">Reference proteome</keyword>